<evidence type="ECO:0000256" key="6">
    <source>
        <dbReference type="SAM" id="Coils"/>
    </source>
</evidence>
<comment type="subcellular location">
    <subcellularLocation>
        <location evidence="1">Membrane</location>
        <topology evidence="1">Single-pass membrane protein</topology>
    </subcellularLocation>
</comment>
<dbReference type="RefSeq" id="WP_154484236.1">
    <property type="nucleotide sequence ID" value="NZ_JAHLOA010000023.1"/>
</dbReference>
<dbReference type="Proteomes" id="UP000462760">
    <property type="component" value="Unassembled WGS sequence"/>
</dbReference>
<dbReference type="EMBL" id="VULR01000009">
    <property type="protein sequence ID" value="MSS43551.1"/>
    <property type="molecule type" value="Genomic_DNA"/>
</dbReference>
<comment type="caution">
    <text evidence="8">The sequence shown here is derived from an EMBL/GenBank/DDBJ whole genome shotgun (WGS) entry which is preliminary data.</text>
</comment>
<name>A0A844FHW4_9FIRM</name>
<dbReference type="SUPFAM" id="SSF140478">
    <property type="entry name" value="LemA-like"/>
    <property type="match status" value="1"/>
</dbReference>
<organism evidence="8 9">
    <name type="scientific">Anaerosalibacter bizertensis</name>
    <dbReference type="NCBI Taxonomy" id="932217"/>
    <lineage>
        <taxon>Bacteria</taxon>
        <taxon>Bacillati</taxon>
        <taxon>Bacillota</taxon>
        <taxon>Tissierellia</taxon>
        <taxon>Tissierellales</taxon>
        <taxon>Sporanaerobacteraceae</taxon>
        <taxon>Anaerosalibacter</taxon>
    </lineage>
</organism>
<evidence type="ECO:0000313" key="8">
    <source>
        <dbReference type="EMBL" id="MSS43551.1"/>
    </source>
</evidence>
<dbReference type="OrthoDB" id="9804152at2"/>
<evidence type="ECO:0000313" key="10">
    <source>
        <dbReference type="Proteomes" id="UP001108123"/>
    </source>
</evidence>
<dbReference type="PANTHER" id="PTHR34478">
    <property type="entry name" value="PROTEIN LEMA"/>
    <property type="match status" value="1"/>
</dbReference>
<evidence type="ECO:0000256" key="4">
    <source>
        <dbReference type="ARBA" id="ARBA00022989"/>
    </source>
</evidence>
<gene>
    <name evidence="8" type="ORF">FYJ27_07400</name>
    <name evidence="7" type="ORF">L0P62_10090</name>
</gene>
<dbReference type="PANTHER" id="PTHR34478:SF2">
    <property type="entry name" value="MEMBRANE PROTEIN"/>
    <property type="match status" value="1"/>
</dbReference>
<protein>
    <submittedName>
        <fullName evidence="8">LemA family protein</fullName>
    </submittedName>
</protein>
<feature type="coiled-coil region" evidence="6">
    <location>
        <begin position="118"/>
        <end position="145"/>
    </location>
</feature>
<evidence type="ECO:0000256" key="5">
    <source>
        <dbReference type="ARBA" id="ARBA00023136"/>
    </source>
</evidence>
<reference evidence="7" key="2">
    <citation type="submission" date="2022-01" db="EMBL/GenBank/DDBJ databases">
        <title>Collection of gut derived symbiotic bacterial strains cultured from healthy donors.</title>
        <authorList>
            <person name="Lin H."/>
            <person name="Kohout C."/>
            <person name="Waligurski E."/>
            <person name="Pamer E.G."/>
        </authorList>
    </citation>
    <scope>NUCLEOTIDE SEQUENCE</scope>
    <source>
        <strain evidence="7">MSK.14.39</strain>
    </source>
</reference>
<keyword evidence="6" id="KW-0175">Coiled coil</keyword>
<dbReference type="EMBL" id="JAKNID010000054">
    <property type="protein sequence ID" value="MCG4565799.1"/>
    <property type="molecule type" value="Genomic_DNA"/>
</dbReference>
<dbReference type="AlphaFoldDB" id="A0A844FHW4"/>
<evidence type="ECO:0000256" key="2">
    <source>
        <dbReference type="ARBA" id="ARBA00008854"/>
    </source>
</evidence>
<keyword evidence="4" id="KW-1133">Transmembrane helix</keyword>
<sequence length="184" mass="21149">MERKNLIIIALIAIIVIMLVTSYNKLNTLDENVDSSWAQVENVLKRRADLIPNLVNTVKGYAKHEEEVLMGITEARSKFESASSPEEYGAANAELNNALTKLYAVVENYPELKANQNFLNLQDELAGTENRIATERRRYNEAVKKYNTTIRRFPTNILARIFSFEKREYFEISPEESQVPDVNF</sequence>
<comment type="similarity">
    <text evidence="2">Belongs to the LemA family.</text>
</comment>
<keyword evidence="10" id="KW-1185">Reference proteome</keyword>
<reference evidence="8 9" key="1">
    <citation type="submission" date="2019-08" db="EMBL/GenBank/DDBJ databases">
        <title>In-depth cultivation of the pig gut microbiome towards novel bacterial diversity and tailored functional studies.</title>
        <authorList>
            <person name="Wylensek D."/>
            <person name="Hitch T.C.A."/>
            <person name="Clavel T."/>
        </authorList>
    </citation>
    <scope>NUCLEOTIDE SEQUENCE [LARGE SCALE GENOMIC DNA]</scope>
    <source>
        <strain evidence="8 9">Med78-601-WT-4W-RMD-3</strain>
    </source>
</reference>
<dbReference type="Proteomes" id="UP001108123">
    <property type="component" value="Unassembled WGS sequence"/>
</dbReference>
<proteinExistence type="inferred from homology"/>
<dbReference type="GO" id="GO:0016020">
    <property type="term" value="C:membrane"/>
    <property type="evidence" value="ECO:0007669"/>
    <property type="project" value="UniProtKB-SubCell"/>
</dbReference>
<keyword evidence="3" id="KW-0812">Transmembrane</keyword>
<dbReference type="InterPro" id="IPR007156">
    <property type="entry name" value="MamQ_LemA"/>
</dbReference>
<keyword evidence="5" id="KW-0472">Membrane</keyword>
<evidence type="ECO:0000313" key="7">
    <source>
        <dbReference type="EMBL" id="MCG4565799.1"/>
    </source>
</evidence>
<evidence type="ECO:0000256" key="1">
    <source>
        <dbReference type="ARBA" id="ARBA00004167"/>
    </source>
</evidence>
<evidence type="ECO:0000313" key="9">
    <source>
        <dbReference type="Proteomes" id="UP000462760"/>
    </source>
</evidence>
<dbReference type="Gene3D" id="1.20.1440.20">
    <property type="entry name" value="LemA-like domain"/>
    <property type="match status" value="1"/>
</dbReference>
<dbReference type="InterPro" id="IPR023353">
    <property type="entry name" value="LemA-like_dom_sf"/>
</dbReference>
<accession>A0A844FHW4</accession>
<evidence type="ECO:0000256" key="3">
    <source>
        <dbReference type="ARBA" id="ARBA00022692"/>
    </source>
</evidence>
<dbReference type="Pfam" id="PF04011">
    <property type="entry name" value="LemA"/>
    <property type="match status" value="1"/>
</dbReference>